<feature type="compositionally biased region" description="Basic residues" evidence="1">
    <location>
        <begin position="822"/>
        <end position="844"/>
    </location>
</feature>
<dbReference type="InterPro" id="IPR032675">
    <property type="entry name" value="LRR_dom_sf"/>
</dbReference>
<dbReference type="Gene3D" id="3.80.10.10">
    <property type="entry name" value="Ribonuclease Inhibitor"/>
    <property type="match status" value="1"/>
</dbReference>
<evidence type="ECO:0000256" key="1">
    <source>
        <dbReference type="SAM" id="MobiDB-lite"/>
    </source>
</evidence>
<feature type="compositionally biased region" description="Low complexity" evidence="1">
    <location>
        <begin position="553"/>
        <end position="565"/>
    </location>
</feature>
<feature type="compositionally biased region" description="Low complexity" evidence="1">
    <location>
        <begin position="716"/>
        <end position="744"/>
    </location>
</feature>
<sequence>MPPLSPSLETLPQPVQQRIVVLALQDDPSFALIALTALGRSLQAATRSVLARSLTLDDDDGVLVAAEEWAEQRSEGRGPSQDDRGKTQASGAGAVKGSVLAQVVAKDEWADDVRELVVVRPAVDPATLPPASSAHQFEQFSFDEDSPASSPGEADSPIPPLNDAALFGLIRRCRNLASFTWSSYRLPPDDLCQVLGDSTKGLLHFKVEIVASPLAGGAGAGEEAGVAAGSFVGSPSSPQLGTSPTASFASHGAGSASHAPPRWDAPSLSSLPSTLTSLSISSLSLAGSRTLSNSLASFPSLESLSLSRTLFIDDAVLSSIGENCKALKRLEVREMGGTKISENGLGEVFAGCEGLEVLVFDAVEGRFSRSTWSNLAPLPSSLHTLKLLYPESGPHKSWVLDHLSSLSSILTPAGGPGLKRLTVSRKVRPEALVPGSHHLASNPIDPTLDPSKWVLTAPSPEIEAICEDGKRWKSLELDLWAMDGGAVKRVLEECAGVRKVKVLLDAPFRNLLTLGSSFAASSALQWFVVSIPPHHTPELSSLDPNEYLSLVGASPSPATSPTKSPSGEKGEKGDKEDRSTHPVSHLSTLTPPTREWRRFLKRSHTLESLTWAGRGGLGTWKFGSKAGSSLLRVEFEPTRPSSTATAGAGATEVPKSPRSPMGRRRSSILSFGTTPSPTSAFSTLSLSPPSPTQTAQTSPQTSPYTSFGSASREVCSPSTGSARRRSSTSSTASSAFFTSPSHTTGSGSALGLYPIPSPPSTAVGSRSKKSFADALSGSNGTSGGWTMSAGGGVTAGPGWAENGNGTPAGSVPFVEEEEGAGLKRKTSGGGRRRRGSPNTGRKKAGGATNGGGRK</sequence>
<feature type="region of interest" description="Disordered" evidence="1">
    <location>
        <begin position="70"/>
        <end position="93"/>
    </location>
</feature>
<gene>
    <name evidence="2" type="ORF">RHTO0S_27e01156g</name>
</gene>
<feature type="region of interest" description="Disordered" evidence="1">
    <location>
        <begin position="235"/>
        <end position="263"/>
    </location>
</feature>
<feature type="region of interest" description="Disordered" evidence="1">
    <location>
        <begin position="550"/>
        <end position="591"/>
    </location>
</feature>
<feature type="compositionally biased region" description="Low complexity" evidence="1">
    <location>
        <begin position="246"/>
        <end position="259"/>
    </location>
</feature>
<protein>
    <submittedName>
        <fullName evidence="2">RHTO0S27e01156g1_1</fullName>
    </submittedName>
</protein>
<feature type="compositionally biased region" description="Low complexity" evidence="1">
    <location>
        <begin position="673"/>
        <end position="707"/>
    </location>
</feature>
<dbReference type="OrthoDB" id="2596605at2759"/>
<reference evidence="2" key="1">
    <citation type="journal article" date="2014" name="Genome Announc.">
        <title>Draft genome sequence of Rhodosporidium toruloides CECT1137, an oleaginous yeast of biotechnological interest.</title>
        <authorList>
            <person name="Morin N."/>
            <person name="Calcas X."/>
            <person name="Devillers H."/>
            <person name="Durrens P."/>
            <person name="Sherman D.J."/>
            <person name="Nicaud J.-M."/>
            <person name="Neuveglise C."/>
        </authorList>
    </citation>
    <scope>NUCLEOTIDE SEQUENCE</scope>
    <source>
        <strain evidence="2">CECT1137</strain>
    </source>
</reference>
<accession>A0A061BHR5</accession>
<proteinExistence type="predicted"/>
<name>A0A061BHR5_RHOTO</name>
<dbReference type="AlphaFoldDB" id="A0A061BHR5"/>
<feature type="compositionally biased region" description="Basic and acidic residues" evidence="1">
    <location>
        <begin position="70"/>
        <end position="86"/>
    </location>
</feature>
<dbReference type="SUPFAM" id="SSF52047">
    <property type="entry name" value="RNI-like"/>
    <property type="match status" value="1"/>
</dbReference>
<feature type="compositionally biased region" description="Basic and acidic residues" evidence="1">
    <location>
        <begin position="566"/>
        <end position="580"/>
    </location>
</feature>
<dbReference type="EMBL" id="LK052962">
    <property type="protein sequence ID" value="CDR49508.1"/>
    <property type="molecule type" value="Genomic_DNA"/>
</dbReference>
<feature type="region of interest" description="Disordered" evidence="1">
    <location>
        <begin position="636"/>
        <end position="854"/>
    </location>
</feature>
<feature type="compositionally biased region" description="Polar residues" evidence="1">
    <location>
        <begin position="581"/>
        <end position="591"/>
    </location>
</feature>
<feature type="compositionally biased region" description="Low complexity" evidence="1">
    <location>
        <begin position="643"/>
        <end position="660"/>
    </location>
</feature>
<organism evidence="2">
    <name type="scientific">Rhodotorula toruloides</name>
    <name type="common">Yeast</name>
    <name type="synonym">Rhodosporidium toruloides</name>
    <dbReference type="NCBI Taxonomy" id="5286"/>
    <lineage>
        <taxon>Eukaryota</taxon>
        <taxon>Fungi</taxon>
        <taxon>Dikarya</taxon>
        <taxon>Basidiomycota</taxon>
        <taxon>Pucciniomycotina</taxon>
        <taxon>Microbotryomycetes</taxon>
        <taxon>Sporidiobolales</taxon>
        <taxon>Sporidiobolaceae</taxon>
        <taxon>Rhodotorula</taxon>
    </lineage>
</organism>
<evidence type="ECO:0000313" key="2">
    <source>
        <dbReference type="EMBL" id="CDR49508.1"/>
    </source>
</evidence>